<dbReference type="FunFam" id="3.40.50.360:FF:000054">
    <property type="entry name" value="NAD(P)H dehydrogenase, quinone 1"/>
    <property type="match status" value="1"/>
</dbReference>
<feature type="domain" description="Flavodoxin-like fold" evidence="3">
    <location>
        <begin position="4"/>
        <end position="101"/>
    </location>
</feature>
<dbReference type="InterPro" id="IPR003680">
    <property type="entry name" value="Flavodoxin_fold"/>
</dbReference>
<dbReference type="Ensembl" id="ENSMMST00000000731.1">
    <property type="protein sequence ID" value="ENSMMSP00000000674.1"/>
    <property type="gene ID" value="ENSMMSG00000000521.1"/>
</dbReference>
<dbReference type="PANTHER" id="PTHR10204">
    <property type="entry name" value="NAD P H OXIDOREDUCTASE-RELATED"/>
    <property type="match status" value="1"/>
</dbReference>
<keyword evidence="2" id="KW-0560">Oxidoreductase</keyword>
<dbReference type="InterPro" id="IPR029039">
    <property type="entry name" value="Flavoprotein-like_sf"/>
</dbReference>
<dbReference type="InterPro" id="IPR051545">
    <property type="entry name" value="NAD(P)H_dehydrogenase_qn"/>
</dbReference>
<proteinExistence type="inferred from homology"/>
<evidence type="ECO:0000256" key="2">
    <source>
        <dbReference type="ARBA" id="ARBA00023002"/>
    </source>
</evidence>
<evidence type="ECO:0000259" key="3">
    <source>
        <dbReference type="Pfam" id="PF02525"/>
    </source>
</evidence>
<dbReference type="Gene3D" id="3.40.50.360">
    <property type="match status" value="2"/>
</dbReference>
<dbReference type="GO" id="GO:0005829">
    <property type="term" value="C:cytosol"/>
    <property type="evidence" value="ECO:0007669"/>
    <property type="project" value="TreeGrafter"/>
</dbReference>
<dbReference type="GeneTree" id="ENSGT00940000156563"/>
<accession>A0A8C6FF21</accession>
<evidence type="ECO:0000313" key="4">
    <source>
        <dbReference type="Ensembl" id="ENSMMSP00000000674.1"/>
    </source>
</evidence>
<name>A0A8C6FF21_MOSMO</name>
<keyword evidence="5" id="KW-1185">Reference proteome</keyword>
<organism evidence="4 5">
    <name type="scientific">Moschus moschiferus</name>
    <name type="common">Siberian musk deer</name>
    <name type="synonym">Moschus sibiricus</name>
    <dbReference type="NCBI Taxonomy" id="68415"/>
    <lineage>
        <taxon>Eukaryota</taxon>
        <taxon>Metazoa</taxon>
        <taxon>Chordata</taxon>
        <taxon>Craniata</taxon>
        <taxon>Vertebrata</taxon>
        <taxon>Euteleostomi</taxon>
        <taxon>Mammalia</taxon>
        <taxon>Eutheria</taxon>
        <taxon>Laurasiatheria</taxon>
        <taxon>Artiodactyla</taxon>
        <taxon>Ruminantia</taxon>
        <taxon>Pecora</taxon>
        <taxon>Moschidae</taxon>
        <taxon>Moschus</taxon>
    </lineage>
</organism>
<dbReference type="AlphaFoldDB" id="A0A8C6FF21"/>
<comment type="similarity">
    <text evidence="1">Belongs to the NAD(P)H dehydrogenase (quinone) family.</text>
</comment>
<dbReference type="GO" id="GO:0003955">
    <property type="term" value="F:NAD(P)H dehydrogenase (quinone) activity"/>
    <property type="evidence" value="ECO:0007669"/>
    <property type="project" value="TreeGrafter"/>
</dbReference>
<dbReference type="SUPFAM" id="SSF52218">
    <property type="entry name" value="Flavoproteins"/>
    <property type="match status" value="1"/>
</dbReference>
<dbReference type="Pfam" id="PF02525">
    <property type="entry name" value="Flavodoxin_2"/>
    <property type="match status" value="1"/>
</dbReference>
<gene>
    <name evidence="4" type="primary">NQO2</name>
</gene>
<protein>
    <submittedName>
        <fullName evidence="4">N-ribosyldihydronicotinamide:quinone dehydrogenase 2</fullName>
    </submittedName>
</protein>
<sequence>MAGKKVLIVYAHQEPRSLNGSLKDVAVAELSQQGCAVTVSDLYAMNFEPRATGRDITGTLSNPSFFNYSVETHEAYKKRSLSSDIVEEQKKLQEADLVIFQGKLAILSLTTAGTASMYSKTGVNGDFRYFLWPLQHGTLHFCGFKVLAPQISFGAEMASEEERKRMVASWAQRLKTLWEEEPIHCSPPWYFGQ</sequence>
<evidence type="ECO:0000256" key="1">
    <source>
        <dbReference type="ARBA" id="ARBA00006252"/>
    </source>
</evidence>
<evidence type="ECO:0000313" key="5">
    <source>
        <dbReference type="Proteomes" id="UP000694544"/>
    </source>
</evidence>
<reference evidence="4" key="2">
    <citation type="submission" date="2025-09" db="UniProtKB">
        <authorList>
            <consortium name="Ensembl"/>
        </authorList>
    </citation>
    <scope>IDENTIFICATION</scope>
</reference>
<dbReference type="PANTHER" id="PTHR10204:SF33">
    <property type="entry name" value="RIBOSYLDIHYDRONICOTINAMIDE DEHYDROGENASE [QUINONE]"/>
    <property type="match status" value="1"/>
</dbReference>
<reference evidence="4" key="1">
    <citation type="submission" date="2025-08" db="UniProtKB">
        <authorList>
            <consortium name="Ensembl"/>
        </authorList>
    </citation>
    <scope>IDENTIFICATION</scope>
</reference>
<dbReference type="Proteomes" id="UP000694544">
    <property type="component" value="Unplaced"/>
</dbReference>